<dbReference type="Gene3D" id="3.30.2090.10">
    <property type="entry name" value="Multidrug efflux transporter AcrB TolC docking domain, DN and DC subdomains"/>
    <property type="match status" value="2"/>
</dbReference>
<feature type="transmembrane region" description="Helical" evidence="1">
    <location>
        <begin position="430"/>
        <end position="455"/>
    </location>
</feature>
<dbReference type="STRING" id="1297617.IB211_03140"/>
<dbReference type="Gene3D" id="3.30.70.1440">
    <property type="entry name" value="Multidrug efflux transporter AcrB pore domain"/>
    <property type="match status" value="1"/>
</dbReference>
<dbReference type="eggNOG" id="COG0841">
    <property type="taxonomic scope" value="Bacteria"/>
</dbReference>
<dbReference type="KEGG" id="ibu:IB211_03140"/>
<keyword evidence="1" id="KW-0812">Transmembrane</keyword>
<evidence type="ECO:0000313" key="3">
    <source>
        <dbReference type="Proteomes" id="UP000064844"/>
    </source>
</evidence>
<feature type="transmembrane region" description="Helical" evidence="1">
    <location>
        <begin position="355"/>
        <end position="375"/>
    </location>
</feature>
<feature type="transmembrane region" description="Helical" evidence="1">
    <location>
        <begin position="522"/>
        <end position="547"/>
    </location>
</feature>
<feature type="transmembrane region" description="Helical" evidence="1">
    <location>
        <begin position="865"/>
        <end position="889"/>
    </location>
</feature>
<name>A0A0S2W880_9FIRM</name>
<evidence type="ECO:0000313" key="2">
    <source>
        <dbReference type="EMBL" id="ALP95531.1"/>
    </source>
</evidence>
<dbReference type="Gene3D" id="3.30.70.1430">
    <property type="entry name" value="Multidrug efflux transporter AcrB pore domain"/>
    <property type="match status" value="2"/>
</dbReference>
<dbReference type="PANTHER" id="PTHR32063">
    <property type="match status" value="1"/>
</dbReference>
<keyword evidence="1" id="KW-1133">Transmembrane helix</keyword>
<feature type="transmembrane region" description="Helical" evidence="1">
    <location>
        <begin position="840"/>
        <end position="858"/>
    </location>
</feature>
<dbReference type="Pfam" id="PF00873">
    <property type="entry name" value="ACR_tran"/>
    <property type="match status" value="1"/>
</dbReference>
<feature type="transmembrane region" description="Helical" evidence="1">
    <location>
        <begin position="12"/>
        <end position="32"/>
    </location>
</feature>
<sequence length="1023" mass="109181">MSTAKFCIKHKVTTLLAVIMIAIFGLVFTTQLQMALLPNMEYPAAVVICYYNGASPSDMEELVTRPLEAAVMSVPGVDEVQSVSSDSTTQIQITYVDGTDVDIAATKLREQFDMVSLPDEAIDPVIVNMNISDMMPTAMVALMGDDLAQLQTMAEDTVVPALERVAGVASVDIYGGVDQQIAVEVDPTRAAGFGLSNAYISQFLAAENLIYPGGDMKNGSKTLTVSTDAKFQTVDDVANMILALPTGGTIRLAEVATVALETTDPDTIATMDGTNCVLLQVSKQSGANEADASNAVEARLAELKADNPSMQYATPYLASDYINLSVESAMQNIVLGVVLAAIVVFLFLRRWGATMTIAVSMPVCILTVFILMNVFDLTLNMMSLGGIAMGVGMIVDNSIVVLENIYRFAGEGHSRMESCVEGTKEVTTSVMASTLTTVAVFLPLGLTGGLAGMMFKDFCLTIAFLILASLVIALTLVPLLCYFLLDEEKIRRQNLRRASRKSRANPLMALYQKLLGFFVRRLGLAMLVSVALTVVFVASCLSTNMVLIPDMDQGQVSISVSMPIGSEVDETSAISERISGIAQEQVPEMESMYYMAQPESSTISLTLVNKSERDRSSAEVADGLRAALADIAGCEITVSTSDMTALMGGGDDISVEITGTDYGTLSMIADDLAAQISGLADAVDVTTSMADQVPQVKVTMNREAASQYGLTAATVGAAVRSELTGTTATTVTIDNKELDVVVRGDGASSASLDALRSMPVASSYGGYVPLSSVADVRIEMAPQSITRDNQSRQVTVTGDTRSGNTTAITAEINAILDGYAMPEGYTAEITGSYSQMMESFSDLLLALLVALGLVYFILASQFESFLMPVIIMMILPVAFAGALFALPLTGRDMSMISLVAIIMLAGTVVNSSIILVDYIKQRRERGESREEAILHACPLRIRPVMMTTLTTILAMVPMALGIGDTNEMMSDMGVVMISGMVISTIITLLFTPVYYSVIDQLSHIFRRRKPPAEHPTPATSAAE</sequence>
<gene>
    <name evidence="2" type="ORF">IB211_03140</name>
</gene>
<dbReference type="InterPro" id="IPR001036">
    <property type="entry name" value="Acrflvin-R"/>
</dbReference>
<feature type="transmembrane region" description="Helical" evidence="1">
    <location>
        <begin position="974"/>
        <end position="998"/>
    </location>
</feature>
<dbReference type="SUPFAM" id="SSF82714">
    <property type="entry name" value="Multidrug efflux transporter AcrB TolC docking domain, DN and DC subdomains"/>
    <property type="match status" value="2"/>
</dbReference>
<dbReference type="RefSeq" id="WP_058118551.1">
    <property type="nucleotide sequence ID" value="NZ_CALICV010000121.1"/>
</dbReference>
<dbReference type="GO" id="GO:0042910">
    <property type="term" value="F:xenobiotic transmembrane transporter activity"/>
    <property type="evidence" value="ECO:0007669"/>
    <property type="project" value="TreeGrafter"/>
</dbReference>
<dbReference type="AlphaFoldDB" id="A0A0S2W880"/>
<dbReference type="GO" id="GO:0005886">
    <property type="term" value="C:plasma membrane"/>
    <property type="evidence" value="ECO:0007669"/>
    <property type="project" value="TreeGrafter"/>
</dbReference>
<feature type="transmembrane region" description="Helical" evidence="1">
    <location>
        <begin position="329"/>
        <end position="348"/>
    </location>
</feature>
<reference evidence="2 3" key="1">
    <citation type="journal article" date="2015" name="Nat. Commun.">
        <title>Production of butyrate from lysine and the Amadori product fructoselysine by a human gut commensal.</title>
        <authorList>
            <person name="Bui T.P."/>
            <person name="Ritari J."/>
            <person name="Boeren S."/>
            <person name="de Waard P."/>
            <person name="Plugge C.M."/>
            <person name="de Vos W.M."/>
        </authorList>
    </citation>
    <scope>NUCLEOTIDE SEQUENCE [LARGE SCALE GENOMIC DNA]</scope>
    <source>
        <strain evidence="2 3">AF211</strain>
    </source>
</reference>
<evidence type="ECO:0000256" key="1">
    <source>
        <dbReference type="SAM" id="Phobius"/>
    </source>
</evidence>
<keyword evidence="3" id="KW-1185">Reference proteome</keyword>
<feature type="transmembrane region" description="Helical" evidence="1">
    <location>
        <begin position="944"/>
        <end position="962"/>
    </location>
</feature>
<reference evidence="3" key="2">
    <citation type="submission" date="2015-04" db="EMBL/GenBank/DDBJ databases">
        <title>A butyrogenic pathway from the amino acid lysine in a human gut commensal.</title>
        <authorList>
            <person name="de Vos W.M."/>
            <person name="Bui N.T.P."/>
            <person name="Plugge C.M."/>
            <person name="Ritari J."/>
        </authorList>
    </citation>
    <scope>NUCLEOTIDE SEQUENCE [LARGE SCALE GENOMIC DNA]</scope>
    <source>
        <strain evidence="3">AF211</strain>
    </source>
</reference>
<dbReference type="PRINTS" id="PR00702">
    <property type="entry name" value="ACRIFLAVINRP"/>
</dbReference>
<dbReference type="SUPFAM" id="SSF82866">
    <property type="entry name" value="Multidrug efflux transporter AcrB transmembrane domain"/>
    <property type="match status" value="2"/>
</dbReference>
<dbReference type="InterPro" id="IPR027463">
    <property type="entry name" value="AcrB_DN_DC_subdom"/>
</dbReference>
<dbReference type="Proteomes" id="UP000064844">
    <property type="component" value="Chromosome"/>
</dbReference>
<dbReference type="EMBL" id="CP011307">
    <property type="protein sequence ID" value="ALP95531.1"/>
    <property type="molecule type" value="Genomic_DNA"/>
</dbReference>
<protein>
    <submittedName>
        <fullName evidence="2">RND multidrug efflux transporter / Acriflavin resistance protein</fullName>
    </submittedName>
</protein>
<dbReference type="SUPFAM" id="SSF82693">
    <property type="entry name" value="Multidrug efflux transporter AcrB pore domain, PN1, PN2, PC1 and PC2 subdomains"/>
    <property type="match status" value="3"/>
</dbReference>
<dbReference type="Gene3D" id="3.30.70.1320">
    <property type="entry name" value="Multidrug efflux transporter AcrB pore domain like"/>
    <property type="match status" value="1"/>
</dbReference>
<feature type="transmembrane region" description="Helical" evidence="1">
    <location>
        <begin position="387"/>
        <end position="409"/>
    </location>
</feature>
<accession>A0A0S2W880</accession>
<organism evidence="2 3">
    <name type="scientific">Intestinimonas butyriciproducens</name>
    <dbReference type="NCBI Taxonomy" id="1297617"/>
    <lineage>
        <taxon>Bacteria</taxon>
        <taxon>Bacillati</taxon>
        <taxon>Bacillota</taxon>
        <taxon>Clostridia</taxon>
        <taxon>Eubacteriales</taxon>
        <taxon>Intestinimonas</taxon>
    </lineage>
</organism>
<proteinExistence type="predicted"/>
<dbReference type="PANTHER" id="PTHR32063:SF0">
    <property type="entry name" value="SWARMING MOTILITY PROTEIN SWRC"/>
    <property type="match status" value="1"/>
</dbReference>
<feature type="transmembrane region" description="Helical" evidence="1">
    <location>
        <begin position="461"/>
        <end position="485"/>
    </location>
</feature>
<dbReference type="PATRIC" id="fig|1297617.4.peg.3227"/>
<dbReference type="Gene3D" id="1.20.1640.10">
    <property type="entry name" value="Multidrug efflux transporter AcrB transmembrane domain"/>
    <property type="match status" value="2"/>
</dbReference>
<keyword evidence="1" id="KW-0472">Membrane</keyword>
<feature type="transmembrane region" description="Helical" evidence="1">
    <location>
        <begin position="895"/>
        <end position="919"/>
    </location>
</feature>